<comment type="caution">
    <text evidence="3">The sequence shown here is derived from an EMBL/GenBank/DDBJ whole genome shotgun (WGS) entry which is preliminary data.</text>
</comment>
<dbReference type="Pfam" id="PF21279">
    <property type="entry name" value="YhfX-like_C"/>
    <property type="match status" value="1"/>
</dbReference>
<dbReference type="InterPro" id="IPR001608">
    <property type="entry name" value="Ala_racemase_N"/>
</dbReference>
<organism evidence="3 4">
    <name type="scientific">Caproiciproducens faecalis</name>
    <dbReference type="NCBI Taxonomy" id="2820301"/>
    <lineage>
        <taxon>Bacteria</taxon>
        <taxon>Bacillati</taxon>
        <taxon>Bacillota</taxon>
        <taxon>Clostridia</taxon>
        <taxon>Eubacteriales</taxon>
        <taxon>Acutalibacteraceae</taxon>
        <taxon>Caproiciproducens</taxon>
    </lineage>
</organism>
<protein>
    <submittedName>
        <fullName evidence="3">Alanine racemase</fullName>
    </submittedName>
</protein>
<dbReference type="RefSeq" id="WP_219964300.1">
    <property type="nucleotide sequence ID" value="NZ_JAGFNZ010000001.1"/>
</dbReference>
<evidence type="ECO:0000259" key="2">
    <source>
        <dbReference type="Pfam" id="PF21279"/>
    </source>
</evidence>
<sequence>MFLKKTLERNRPLIETAVKMHKEGLLFPDTYLVDMDALLANASAIKSHAEQNGIHLYFMLKQLGRNPEIAHELIQLGYDGAVAVDFREAESLIDEGIPIGNVGHLVQTPRAALKKILESDPEYMTVYSLEKVREINDICEKLSVTQKLMLRVLGESDTLYSGQYGGFSLNTLAETVKEISKFNHVRIAGLTSFPCFLFQEETGIIEPTPNVGTLQSAKKLLTDLGLEIEAMDMPSVTCSESIPLIRKFGGTHGEPGHGLTGTTPMHAVENCEEIPALIYLSEISHECDGKAYCYGGGHYHRSHVKQALIGAPEEGKFLDVIPPTDESIDYYFGLNGSARVSDSVVMAFRTQIFVTRSQVALVKGIAKGEPEIMGIYTSLGQRLK</sequence>
<gene>
    <name evidence="3" type="ORF">J5W02_03800</name>
</gene>
<evidence type="ECO:0000259" key="1">
    <source>
        <dbReference type="Pfam" id="PF01168"/>
    </source>
</evidence>
<dbReference type="EMBL" id="JAGFNZ010000001">
    <property type="protein sequence ID" value="MBW7571926.1"/>
    <property type="molecule type" value="Genomic_DNA"/>
</dbReference>
<dbReference type="InterPro" id="IPR029066">
    <property type="entry name" value="PLP-binding_barrel"/>
</dbReference>
<reference evidence="3 4" key="1">
    <citation type="submission" date="2021-03" db="EMBL/GenBank/DDBJ databases">
        <title>Caproiciproducens sp. nov. isolated from feces of cow.</title>
        <authorList>
            <person name="Choi J.-Y."/>
        </authorList>
    </citation>
    <scope>NUCLEOTIDE SEQUENCE [LARGE SCALE GENOMIC DNA]</scope>
    <source>
        <strain evidence="3 4">AGMB10547</strain>
    </source>
</reference>
<dbReference type="Pfam" id="PF01168">
    <property type="entry name" value="Ala_racemase_N"/>
    <property type="match status" value="1"/>
</dbReference>
<accession>A0ABS7DLE1</accession>
<feature type="domain" description="YhfX-like C-terminal" evidence="2">
    <location>
        <begin position="278"/>
        <end position="372"/>
    </location>
</feature>
<evidence type="ECO:0000313" key="4">
    <source>
        <dbReference type="Proteomes" id="UP000719942"/>
    </source>
</evidence>
<dbReference type="SUPFAM" id="SSF51419">
    <property type="entry name" value="PLP-binding barrel"/>
    <property type="match status" value="1"/>
</dbReference>
<dbReference type="InterPro" id="IPR048449">
    <property type="entry name" value="YhfX-like_C"/>
</dbReference>
<dbReference type="Proteomes" id="UP000719942">
    <property type="component" value="Unassembled WGS sequence"/>
</dbReference>
<dbReference type="Gene3D" id="2.40.37.30">
    <property type="match status" value="2"/>
</dbReference>
<keyword evidence="4" id="KW-1185">Reference proteome</keyword>
<evidence type="ECO:0000313" key="3">
    <source>
        <dbReference type="EMBL" id="MBW7571926.1"/>
    </source>
</evidence>
<feature type="domain" description="Alanine racemase N-terminal" evidence="1">
    <location>
        <begin position="33"/>
        <end position="264"/>
    </location>
</feature>
<name>A0ABS7DLE1_9FIRM</name>
<proteinExistence type="predicted"/>